<dbReference type="Proteomes" id="UP000319148">
    <property type="component" value="Unassembled WGS sequence"/>
</dbReference>
<dbReference type="Gene3D" id="3.40.50.150">
    <property type="entry name" value="Vaccinia Virus protein VP39"/>
    <property type="match status" value="1"/>
</dbReference>
<dbReference type="Pfam" id="PF13847">
    <property type="entry name" value="Methyltransf_31"/>
    <property type="match status" value="1"/>
</dbReference>
<reference evidence="4" key="1">
    <citation type="submission" date="2019-06" db="EMBL/GenBank/DDBJ databases">
        <title>The complete genome of Emcibacter congregatus ZYLT.</title>
        <authorList>
            <person name="Zhao Z."/>
        </authorList>
    </citation>
    <scope>NUCLEOTIDE SEQUENCE [LARGE SCALE GENOMIC DNA]</scope>
    <source>
        <strain evidence="4">MCCC 1A06723</strain>
    </source>
</reference>
<dbReference type="PANTHER" id="PTHR45128">
    <property type="entry name" value="METHYLTRANSFERASE TYPE 11"/>
    <property type="match status" value="1"/>
</dbReference>
<dbReference type="InterPro" id="IPR053173">
    <property type="entry name" value="SAM-binding_MTase"/>
</dbReference>
<dbReference type="AlphaFoldDB" id="A0A501PH14"/>
<dbReference type="CDD" id="cd02440">
    <property type="entry name" value="AdoMet_MTases"/>
    <property type="match status" value="1"/>
</dbReference>
<dbReference type="InterPro" id="IPR029063">
    <property type="entry name" value="SAM-dependent_MTases_sf"/>
</dbReference>
<dbReference type="OrthoDB" id="7856199at2"/>
<protein>
    <submittedName>
        <fullName evidence="3">Class I SAM-dependent methyltransferase</fullName>
    </submittedName>
</protein>
<organism evidence="3 4">
    <name type="scientific">Emcibacter nanhaiensis</name>
    <dbReference type="NCBI Taxonomy" id="1505037"/>
    <lineage>
        <taxon>Bacteria</taxon>
        <taxon>Pseudomonadati</taxon>
        <taxon>Pseudomonadota</taxon>
        <taxon>Alphaproteobacteria</taxon>
        <taxon>Emcibacterales</taxon>
        <taxon>Emcibacteraceae</taxon>
        <taxon>Emcibacter</taxon>
    </lineage>
</organism>
<name>A0A501PH14_9PROT</name>
<evidence type="ECO:0000259" key="2">
    <source>
        <dbReference type="Pfam" id="PF21320"/>
    </source>
</evidence>
<keyword evidence="3" id="KW-0489">Methyltransferase</keyword>
<dbReference type="EMBL" id="VFIY01000015">
    <property type="protein sequence ID" value="TPD59244.1"/>
    <property type="molecule type" value="Genomic_DNA"/>
</dbReference>
<dbReference type="Pfam" id="PF21320">
    <property type="entry name" value="WHD_Rv2258c"/>
    <property type="match status" value="1"/>
</dbReference>
<dbReference type="SUPFAM" id="SSF53335">
    <property type="entry name" value="S-adenosyl-L-methionine-dependent methyltransferases"/>
    <property type="match status" value="1"/>
</dbReference>
<dbReference type="GO" id="GO:0008168">
    <property type="term" value="F:methyltransferase activity"/>
    <property type="evidence" value="ECO:0007669"/>
    <property type="project" value="UniProtKB-KW"/>
</dbReference>
<evidence type="ECO:0000313" key="3">
    <source>
        <dbReference type="EMBL" id="TPD59244.1"/>
    </source>
</evidence>
<dbReference type="InterPro" id="IPR048711">
    <property type="entry name" value="WHD_Rv2258c"/>
</dbReference>
<comment type="caution">
    <text evidence="3">The sequence shown here is derived from an EMBL/GenBank/DDBJ whole genome shotgun (WGS) entry which is preliminary data.</text>
</comment>
<evidence type="ECO:0000313" key="4">
    <source>
        <dbReference type="Proteomes" id="UP000319148"/>
    </source>
</evidence>
<evidence type="ECO:0000259" key="1">
    <source>
        <dbReference type="Pfam" id="PF13847"/>
    </source>
</evidence>
<gene>
    <name evidence="3" type="ORF">FIV46_12385</name>
</gene>
<dbReference type="InterPro" id="IPR025714">
    <property type="entry name" value="Methyltranfer_dom"/>
</dbReference>
<accession>A0A501PH14</accession>
<sequence length="359" mass="39569">MTALKPELDEARMEEFAGRVCEILNDGAIGYMIFVGHRLRLFDVMSDLGGGGTSAAIAVQAGLSERYVLEWARALTVGGILDYDPLSEIFSLPPERAAMLCRGGAGENLAVFSQHVPMMAAMSDTMLEVFRTGDGIPYGQYPCFHEVMAEDSAMSVVSALFDTILPMTGDTQHRLEQGIDVMDAGCGRGLALMAMAERYPDSRFRGYDLCEEAVEFASAEADRRGLINIFFAVKDLTHLDLEGEFDLITSFDAVHDQKDPADYLKRIFRALRPGGTYLMQDIGGSAKVENNHDFPMAAFLYTISCTHCTPVSRAQGGEGLGTMWGWETAMDMLSDAGFGDIEKRLFDHDPMNVWFVVRR</sequence>
<keyword evidence="4" id="KW-1185">Reference proteome</keyword>
<dbReference type="PANTHER" id="PTHR45128:SF1">
    <property type="entry name" value="S-ADENOSYLMETHIONINE-DEPENDENT METHYLTRANSFERASE RV2258C"/>
    <property type="match status" value="1"/>
</dbReference>
<proteinExistence type="predicted"/>
<feature type="domain" description="Methyltransferase" evidence="1">
    <location>
        <begin position="176"/>
        <end position="287"/>
    </location>
</feature>
<dbReference type="GO" id="GO:0032259">
    <property type="term" value="P:methylation"/>
    <property type="evidence" value="ECO:0007669"/>
    <property type="project" value="UniProtKB-KW"/>
</dbReference>
<keyword evidence="3" id="KW-0808">Transferase</keyword>
<feature type="domain" description="S-adenosylmethionine-dependent methyltransferase Rv2258c-like winged HTH" evidence="2">
    <location>
        <begin position="28"/>
        <end position="102"/>
    </location>
</feature>